<sequence>MQDLNASLRPLSDPASQPTLLCCFLTVAMPKSSKADPPVLLLSPAELAHKQAGHAEPSSGISLRKSTTTGTPFRSCSVIRRRLHPSLQRGQCLSECWQTPPELGLSGLKHEVVRHRQLLRVLKSPSYTFLPSPNIKHPPLFQFLFDFFPNYHTIPSNTEPDSRSSILDQVDRHQ</sequence>
<dbReference type="EMBL" id="CH408031">
    <property type="protein sequence ID" value="EAQ89951.1"/>
    <property type="molecule type" value="Genomic_DNA"/>
</dbReference>
<evidence type="ECO:0000313" key="1">
    <source>
        <dbReference type="EMBL" id="EAQ89951.1"/>
    </source>
</evidence>
<dbReference type="GeneID" id="4391238"/>
<name>Q2H445_CHAGB</name>
<dbReference type="VEuPathDB" id="FungiDB:CHGG_06570"/>
<dbReference type="AlphaFoldDB" id="Q2H445"/>
<dbReference type="InParanoid" id="Q2H445"/>
<reference evidence="2" key="1">
    <citation type="journal article" date="2015" name="Genome Announc.">
        <title>Draft genome sequence of the cellulolytic fungus Chaetomium globosum.</title>
        <authorList>
            <person name="Cuomo C.A."/>
            <person name="Untereiner W.A."/>
            <person name="Ma L.-J."/>
            <person name="Grabherr M."/>
            <person name="Birren B.W."/>
        </authorList>
    </citation>
    <scope>NUCLEOTIDE SEQUENCE [LARGE SCALE GENOMIC DNA]</scope>
    <source>
        <strain evidence="2">ATCC 6205 / CBS 148.51 / DSM 1962 / NBRC 6347 / NRRL 1970</strain>
    </source>
</reference>
<dbReference type="RefSeq" id="XP_001222665.1">
    <property type="nucleotide sequence ID" value="XM_001222664.1"/>
</dbReference>
<proteinExistence type="predicted"/>
<keyword evidence="2" id="KW-1185">Reference proteome</keyword>
<evidence type="ECO:0000313" key="2">
    <source>
        <dbReference type="Proteomes" id="UP000001056"/>
    </source>
</evidence>
<accession>Q2H445</accession>
<organism evidence="1 2">
    <name type="scientific">Chaetomium globosum (strain ATCC 6205 / CBS 148.51 / DSM 1962 / NBRC 6347 / NRRL 1970)</name>
    <name type="common">Soil fungus</name>
    <dbReference type="NCBI Taxonomy" id="306901"/>
    <lineage>
        <taxon>Eukaryota</taxon>
        <taxon>Fungi</taxon>
        <taxon>Dikarya</taxon>
        <taxon>Ascomycota</taxon>
        <taxon>Pezizomycotina</taxon>
        <taxon>Sordariomycetes</taxon>
        <taxon>Sordariomycetidae</taxon>
        <taxon>Sordariales</taxon>
        <taxon>Chaetomiaceae</taxon>
        <taxon>Chaetomium</taxon>
    </lineage>
</organism>
<gene>
    <name evidence="1" type="ORF">CHGG_06570</name>
</gene>
<protein>
    <submittedName>
        <fullName evidence="1">Uncharacterized protein</fullName>
    </submittedName>
</protein>
<dbReference type="Proteomes" id="UP000001056">
    <property type="component" value="Unassembled WGS sequence"/>
</dbReference>
<dbReference type="HOGENOM" id="CLU_1539835_0_0_1"/>